<comment type="caution">
    <text evidence="2">The sequence shown here is derived from an EMBL/GenBank/DDBJ whole genome shotgun (WGS) entry which is preliminary data.</text>
</comment>
<dbReference type="EMBL" id="LDAU01000234">
    <property type="protein sequence ID" value="KRW98604.1"/>
    <property type="molecule type" value="Genomic_DNA"/>
</dbReference>
<evidence type="ECO:0000313" key="3">
    <source>
        <dbReference type="Proteomes" id="UP000054937"/>
    </source>
</evidence>
<gene>
    <name evidence="2" type="ORF">PPERSA_09462</name>
</gene>
<dbReference type="AlphaFoldDB" id="A0A0V0Q8N7"/>
<reference evidence="2 3" key="1">
    <citation type="journal article" date="2015" name="Sci. Rep.">
        <title>Genome of the facultative scuticociliatosis pathogen Pseudocohnilembus persalinus provides insight into its virulence through horizontal gene transfer.</title>
        <authorList>
            <person name="Xiong J."/>
            <person name="Wang G."/>
            <person name="Cheng J."/>
            <person name="Tian M."/>
            <person name="Pan X."/>
            <person name="Warren A."/>
            <person name="Jiang C."/>
            <person name="Yuan D."/>
            <person name="Miao W."/>
        </authorList>
    </citation>
    <scope>NUCLEOTIDE SEQUENCE [LARGE SCALE GENOMIC DNA]</scope>
    <source>
        <strain evidence="2">36N120E</strain>
    </source>
</reference>
<keyword evidence="3" id="KW-1185">Reference proteome</keyword>
<dbReference type="InParanoid" id="A0A0V0Q8N7"/>
<feature type="compositionally biased region" description="Acidic residues" evidence="1">
    <location>
        <begin position="315"/>
        <end position="325"/>
    </location>
</feature>
<proteinExistence type="predicted"/>
<evidence type="ECO:0000256" key="1">
    <source>
        <dbReference type="SAM" id="MobiDB-lite"/>
    </source>
</evidence>
<name>A0A0V0Q8N7_PSEPJ</name>
<feature type="region of interest" description="Disordered" evidence="1">
    <location>
        <begin position="281"/>
        <end position="328"/>
    </location>
</feature>
<evidence type="ECO:0000313" key="2">
    <source>
        <dbReference type="EMBL" id="KRW98604.1"/>
    </source>
</evidence>
<accession>A0A0V0Q8N7</accession>
<organism evidence="2 3">
    <name type="scientific">Pseudocohnilembus persalinus</name>
    <name type="common">Ciliate</name>
    <dbReference type="NCBI Taxonomy" id="266149"/>
    <lineage>
        <taxon>Eukaryota</taxon>
        <taxon>Sar</taxon>
        <taxon>Alveolata</taxon>
        <taxon>Ciliophora</taxon>
        <taxon>Intramacronucleata</taxon>
        <taxon>Oligohymenophorea</taxon>
        <taxon>Scuticociliatia</taxon>
        <taxon>Philasterida</taxon>
        <taxon>Pseudocohnilembidae</taxon>
        <taxon>Pseudocohnilembus</taxon>
    </lineage>
</organism>
<sequence>MSDNRFTFGKYFEELNFIGICSYQQDANLIITLQMDTFEKNVICVGDCDQSYFVDELQNVQVIPLQGYQNELEKIKKGIIVLHYEETIQLSEIQFKQEYEKQDQQNNKSIFNQNQKKKSGKLQLELEKMHKISLGFNNFYNQFDSYYVDNQLILFFVCSKEIIFYNYNQKKVKKLFKFPKCQICEVVNDVLICLFKNYQDDNQNQEHESQEEQYFYEFSQDQQEFISTQLQVRKYQEHEDLEQEEHRKQQEEFIQKTQFDEINNGNNNNLNTVIQKLGVDKHKKKQQNSSLQENSLQHDKQENNQDNNKINQDENVNESESDYIEESLQSSQSSSYYGNYLDFSQSSFNLIEQLDSQEFSNQSQIGLLYQEQQQGRNGKNLKFQNDDSAIMKYYNSNHFYYLDLRSFLNSYFVNKFIPKFEEKDLKLEKSKVQCVNYKKEVKYFDPVCNSLICYKKKQKDVIVDSCYIYYL</sequence>
<dbReference type="Proteomes" id="UP000054937">
    <property type="component" value="Unassembled WGS sequence"/>
</dbReference>
<protein>
    <submittedName>
        <fullName evidence="2">Uncharacterized protein</fullName>
    </submittedName>
</protein>
<feature type="compositionally biased region" description="Polar residues" evidence="1">
    <location>
        <begin position="304"/>
        <end position="314"/>
    </location>
</feature>